<dbReference type="EC" id="1.1.1.28" evidence="7"/>
<dbReference type="Proteomes" id="UP000007069">
    <property type="component" value="Chromosome"/>
</dbReference>
<evidence type="ECO:0000259" key="6">
    <source>
        <dbReference type="PROSITE" id="PS51387"/>
    </source>
</evidence>
<dbReference type="Gene3D" id="1.10.45.10">
    <property type="entry name" value="Vanillyl-alcohol Oxidase, Chain A, domain 4"/>
    <property type="match status" value="1"/>
</dbReference>
<accession>Q3BXG8</accession>
<proteinExistence type="inferred from homology"/>
<dbReference type="eggNOG" id="COG0277">
    <property type="taxonomic scope" value="Bacteria"/>
</dbReference>
<dbReference type="Pfam" id="PF01565">
    <property type="entry name" value="FAD_binding_4"/>
    <property type="match status" value="1"/>
</dbReference>
<dbReference type="EMBL" id="AM039952">
    <property type="protein sequence ID" value="CAJ22445.1"/>
    <property type="molecule type" value="Genomic_DNA"/>
</dbReference>
<dbReference type="SUPFAM" id="SSF55103">
    <property type="entry name" value="FAD-linked oxidases, C-terminal domain"/>
    <property type="match status" value="1"/>
</dbReference>
<reference evidence="7 8" key="1">
    <citation type="journal article" date="2005" name="J. Bacteriol.">
        <title>Insights into genome plasticity and pathogenicity of the plant pathogenic Bacterium Xanthomonas campestris pv. vesicatoria revealed by the complete genome sequence.</title>
        <authorList>
            <person name="Thieme F."/>
            <person name="Koebnik R."/>
            <person name="Bekel T."/>
            <person name="Berger C."/>
            <person name="Boch J."/>
            <person name="Buettner D."/>
            <person name="Caldana C."/>
            <person name="Gaigalat L."/>
            <person name="Goesmann A."/>
            <person name="Kay S."/>
            <person name="Kirchner O."/>
            <person name="Lanz C."/>
            <person name="Linke B."/>
            <person name="McHardy A.C."/>
            <person name="Meyer F."/>
            <person name="Mittenhuber G."/>
            <person name="Nies D.H."/>
            <person name="Niesbach-Kloesgen U."/>
            <person name="Patschkowski T."/>
            <person name="Rueckert C."/>
            <person name="Rupp O."/>
            <person name="Schneicker S."/>
            <person name="Schuster S.C."/>
            <person name="Vorhoelter F.J."/>
            <person name="Weber E."/>
            <person name="Puehler A."/>
            <person name="Bonas U."/>
            <person name="Bartels D."/>
            <person name="Kaiser O."/>
        </authorList>
    </citation>
    <scope>NUCLEOTIDE SEQUENCE [LARGE SCALE GENOMIC DNA]</scope>
    <source>
        <strain evidence="7 8">85-10</strain>
    </source>
</reference>
<evidence type="ECO:0000256" key="5">
    <source>
        <dbReference type="ARBA" id="ARBA00023002"/>
    </source>
</evidence>
<dbReference type="PANTHER" id="PTHR42934:SF2">
    <property type="entry name" value="GLYCOLATE OXIDASE SUBUNIT GLCD"/>
    <property type="match status" value="1"/>
</dbReference>
<dbReference type="STRING" id="456327.BJD11_18735"/>
<feature type="domain" description="FAD-binding PCMH-type" evidence="6">
    <location>
        <begin position="51"/>
        <end position="230"/>
    </location>
</feature>
<evidence type="ECO:0000256" key="1">
    <source>
        <dbReference type="ARBA" id="ARBA00001974"/>
    </source>
</evidence>
<comment type="similarity">
    <text evidence="2">Belongs to the FAD-binding oxidoreductase/transferase type 4 family.</text>
</comment>
<dbReference type="PANTHER" id="PTHR42934">
    <property type="entry name" value="GLYCOLATE OXIDASE SUBUNIT GLCD"/>
    <property type="match status" value="1"/>
</dbReference>
<dbReference type="Gene3D" id="3.30.70.2740">
    <property type="match status" value="1"/>
</dbReference>
<evidence type="ECO:0000256" key="3">
    <source>
        <dbReference type="ARBA" id="ARBA00022630"/>
    </source>
</evidence>
<name>Q3BXG8_XANE5</name>
<dbReference type="FunFam" id="1.10.45.10:FF:000001">
    <property type="entry name" value="D-lactate dehydrogenase mitochondrial"/>
    <property type="match status" value="1"/>
</dbReference>
<dbReference type="GO" id="GO:0071949">
    <property type="term" value="F:FAD binding"/>
    <property type="evidence" value="ECO:0007669"/>
    <property type="project" value="InterPro"/>
</dbReference>
<evidence type="ECO:0000313" key="7">
    <source>
        <dbReference type="EMBL" id="CAJ22445.1"/>
    </source>
</evidence>
<evidence type="ECO:0000256" key="4">
    <source>
        <dbReference type="ARBA" id="ARBA00022827"/>
    </source>
</evidence>
<evidence type="ECO:0000313" key="8">
    <source>
        <dbReference type="Proteomes" id="UP000007069"/>
    </source>
</evidence>
<dbReference type="InterPro" id="IPR036318">
    <property type="entry name" value="FAD-bd_PCMH-like_sf"/>
</dbReference>
<dbReference type="SUPFAM" id="SSF56176">
    <property type="entry name" value="FAD-binding/transporter-associated domain-like"/>
    <property type="match status" value="1"/>
</dbReference>
<dbReference type="InterPro" id="IPR016171">
    <property type="entry name" value="Vanillyl_alc_oxidase_C-sub2"/>
</dbReference>
<dbReference type="InterPro" id="IPR016169">
    <property type="entry name" value="FAD-bd_PCMH_sub2"/>
</dbReference>
<dbReference type="HOGENOM" id="CLU_017779_9_2_6"/>
<gene>
    <name evidence="7" type="ordered locus">XCV0814</name>
</gene>
<keyword evidence="5 7" id="KW-0560">Oxidoreductase</keyword>
<dbReference type="InterPro" id="IPR051914">
    <property type="entry name" value="FAD-linked_OxidoTrans_Type4"/>
</dbReference>
<protein>
    <submittedName>
        <fullName evidence="7">Putative glycolate oxidase</fullName>
        <ecNumber evidence="7">1.1.1.28</ecNumber>
    </submittedName>
</protein>
<organism evidence="8">
    <name type="scientific">Xanthomonas euvesicatoria pv. vesicatoria (strain 85-10)</name>
    <name type="common">Xanthomonas campestris pv. vesicatoria</name>
    <dbReference type="NCBI Taxonomy" id="316273"/>
    <lineage>
        <taxon>Bacteria</taxon>
        <taxon>Pseudomonadati</taxon>
        <taxon>Pseudomonadota</taxon>
        <taxon>Gammaproteobacteria</taxon>
        <taxon>Lysobacterales</taxon>
        <taxon>Lysobacteraceae</taxon>
        <taxon>Xanthomonas</taxon>
    </lineage>
</organism>
<dbReference type="Gene3D" id="3.30.465.10">
    <property type="match status" value="1"/>
</dbReference>
<dbReference type="InterPro" id="IPR006094">
    <property type="entry name" value="Oxid_FAD_bind_N"/>
</dbReference>
<keyword evidence="4" id="KW-0274">FAD</keyword>
<dbReference type="GO" id="GO:0008720">
    <property type="term" value="F:D-lactate dehydrogenase (NAD+) activity"/>
    <property type="evidence" value="ECO:0007669"/>
    <property type="project" value="UniProtKB-EC"/>
</dbReference>
<dbReference type="AlphaFoldDB" id="Q3BXG8"/>
<dbReference type="InterPro" id="IPR016166">
    <property type="entry name" value="FAD-bd_PCMH"/>
</dbReference>
<dbReference type="Pfam" id="PF02913">
    <property type="entry name" value="FAD-oxidase_C"/>
    <property type="match status" value="1"/>
</dbReference>
<dbReference type="PROSITE" id="PS51387">
    <property type="entry name" value="FAD_PCMH"/>
    <property type="match status" value="1"/>
</dbReference>
<comment type="cofactor">
    <cofactor evidence="1">
        <name>FAD</name>
        <dbReference type="ChEBI" id="CHEBI:57692"/>
    </cofactor>
</comment>
<sequence>MHPARGTTGSHVMTDVLPTALAEVLATRLGTDGWLTGDDARRRYGEDDSRRWALPAAVALPRDTDEVVAIVQACRAHGVPIVARGAGTGTTGAAVPFSGGVVVSMARMNQILALRPQDRCAVVQPGVLNGDLQQALQPHGLFWPPDPSSAEICSVGGNLSTNAGGPRAVKYGATRDNVLGLVAVTGTGEVIRCGGAYTKNSTGYDLTHLLVGSEGTLAIIVEATLKLTPRAIAQAGLRALYRDASSAAAAVSRLMAQPTTPTMLEFMDASAIALLRRNGSDVPDAGAMLLIEADGDHDTLPYALQALHEAADGQGVLGLDVAADGSARDRLWAARRALSPALRTIKPGKINEDVVVPVSRIPELVAGVEALAAEFALPIVAFGHAGNGNLHVNIMYDPADADEDARAHAALPRLFTLVLALEGTLSGEHGIGVAKRDFMSQAFNPATLAAMRAIKAALDPDGILNPGKVLPHSPAGR</sequence>
<dbReference type="InterPro" id="IPR004113">
    <property type="entry name" value="FAD-bd_oxidored_4_C"/>
</dbReference>
<dbReference type="InterPro" id="IPR016164">
    <property type="entry name" value="FAD-linked_Oxase-like_C"/>
</dbReference>
<evidence type="ECO:0000256" key="2">
    <source>
        <dbReference type="ARBA" id="ARBA00008000"/>
    </source>
</evidence>
<dbReference type="FunFam" id="3.30.70.2740:FF:000001">
    <property type="entry name" value="D-lactate dehydrogenase mitochondrial"/>
    <property type="match status" value="1"/>
</dbReference>
<keyword evidence="3" id="KW-0285">Flavoprotein</keyword>
<dbReference type="KEGG" id="xcv:XCV0814"/>